<accession>B9K876</accession>
<evidence type="ECO:0000313" key="2">
    <source>
        <dbReference type="Proteomes" id="UP000000445"/>
    </source>
</evidence>
<gene>
    <name evidence="1" type="ordered locus">CTN_0983</name>
</gene>
<dbReference type="HOGENOM" id="CLU_031277_0_0_0"/>
<dbReference type="eggNOG" id="COG4198">
    <property type="taxonomic scope" value="Bacteria"/>
</dbReference>
<dbReference type="InterPro" id="IPR008323">
    <property type="entry name" value="UCP033563"/>
</dbReference>
<reference evidence="1 2" key="1">
    <citation type="journal article" date="2009" name="Biosci. Biotechnol. Biochem.">
        <title>WeGAS: a web-based microbial genome annotation system.</title>
        <authorList>
            <person name="Lee D."/>
            <person name="Seo H."/>
            <person name="Park C."/>
            <person name="Park K."/>
        </authorList>
    </citation>
    <scope>NUCLEOTIDE SEQUENCE [LARGE SCALE GENOMIC DNA]</scope>
    <source>
        <strain evidence="2">ATCC 49049 / DSM 4359 / NBRC 107923 / NS-E</strain>
    </source>
</reference>
<sequence>MAKPYDVVSFLEAKETIKSNPLSFLRVTRVEAETHEIEMDPTPEDMERARKNLEEFIEKGILIQEEKEALYIYRQKMGDHIQTGLVALFPVEEYKKGHIKRHELTRKKKEEERVQHILATRAHTGQVFLFYRSMEVLDRKLMELADSLEPIYRLTDDLDVVHEFFVVSDEKEIEEIKNLFKNIENLYIADGHHRAAAAARVSDILDKEIGKGPHNYFMATVFPHNQLRIFDYNRVVRSHITVEELLEQVSEKFDFYRSYVVPARPSREHEITMYVGNGKWYVLIPREIPEDVVESLDVNILQSELLEPVFGISNPREDDRIDFIGGIKGLCELERIVDKGEFDVAFALYPVNIETLMRVSDEGKTMPPKSTWFEPKLLSGLVVHVFG</sequence>
<dbReference type="KEGG" id="tna:CTN_0983"/>
<dbReference type="Pfam" id="PF06245">
    <property type="entry name" value="DUF1015"/>
    <property type="match status" value="1"/>
</dbReference>
<dbReference type="Proteomes" id="UP000000445">
    <property type="component" value="Chromosome"/>
</dbReference>
<dbReference type="PIRSF" id="PIRSF033563">
    <property type="entry name" value="UCP033563"/>
    <property type="match status" value="1"/>
</dbReference>
<keyword evidence="2" id="KW-1185">Reference proteome</keyword>
<dbReference type="EMBL" id="CP000916">
    <property type="protein sequence ID" value="ACM23159.1"/>
    <property type="molecule type" value="Genomic_DNA"/>
</dbReference>
<proteinExistence type="predicted"/>
<dbReference type="AlphaFoldDB" id="B9K876"/>
<evidence type="ECO:0000313" key="1">
    <source>
        <dbReference type="EMBL" id="ACM23159.1"/>
    </source>
</evidence>
<protein>
    <submittedName>
        <fullName evidence="1">Uncharacterized conserved protein</fullName>
    </submittedName>
</protein>
<dbReference type="PANTHER" id="PTHR36454:SF1">
    <property type="entry name" value="DUF1015 DOMAIN-CONTAINING PROTEIN"/>
    <property type="match status" value="1"/>
</dbReference>
<organism evidence="1 2">
    <name type="scientific">Thermotoga neapolitana (strain ATCC 49049 / DSM 4359 / NBRC 107923 / NS-E)</name>
    <dbReference type="NCBI Taxonomy" id="309803"/>
    <lineage>
        <taxon>Bacteria</taxon>
        <taxon>Thermotogati</taxon>
        <taxon>Thermotogota</taxon>
        <taxon>Thermotogae</taxon>
        <taxon>Thermotogales</taxon>
        <taxon>Thermotogaceae</taxon>
        <taxon>Thermotoga</taxon>
    </lineage>
</organism>
<dbReference type="PANTHER" id="PTHR36454">
    <property type="entry name" value="LMO2823 PROTEIN"/>
    <property type="match status" value="1"/>
</dbReference>
<dbReference type="STRING" id="309803.CTN_0983"/>
<name>B9K876_THENN</name>